<dbReference type="AlphaFoldDB" id="A0A4R7ZF81"/>
<evidence type="ECO:0000256" key="2">
    <source>
        <dbReference type="RuleBase" id="RU003750"/>
    </source>
</evidence>
<dbReference type="GO" id="GO:0016020">
    <property type="term" value="C:membrane"/>
    <property type="evidence" value="ECO:0007669"/>
    <property type="project" value="InterPro"/>
</dbReference>
<protein>
    <submittedName>
        <fullName evidence="4">Phosphoglycerol transferase MdoB-like AlkP superfamily enzyme</fullName>
    </submittedName>
</protein>
<feature type="transmembrane region" description="Helical" evidence="3">
    <location>
        <begin position="72"/>
        <end position="89"/>
    </location>
</feature>
<dbReference type="GO" id="GO:0008654">
    <property type="term" value="P:phospholipid biosynthetic process"/>
    <property type="evidence" value="ECO:0007669"/>
    <property type="project" value="InterPro"/>
</dbReference>
<dbReference type="GO" id="GO:0016780">
    <property type="term" value="F:phosphotransferase activity, for other substituted phosphate groups"/>
    <property type="evidence" value="ECO:0007669"/>
    <property type="project" value="InterPro"/>
</dbReference>
<keyword evidence="3" id="KW-0472">Membrane</keyword>
<name>A0A4R7ZF81_9ACTN</name>
<sequence length="766" mass="81866">MRLVQGRVRSRIPIGPLAGFAGLLVLLGVLAAVTDLDVAGWVTGVACGAGLAALVARAMAHHRRDGLGPADRVTLARAVLACGVAALTADSFGGPAPVAILVTLATIGLVLDGVDGKVARRTGTVSAFGARFDMEVDAFLIMVLSVYVARTTGWWVLAIGLARYLFVVAGWALPWLRGSLPPRYWAKVVAAIQGIALTVAVAGFLPDAVTTVVVLIALGLLAESFGRQIWGLWRQAGSPRGTRATVMSALAVLLVWAALVVPDHTGNLSPTTFLRIPLEGLVFVVLVCVLPSRLARILALIGGFLAGVLLILRLLDRGFYFAFDRAFHPVYDAAYVGSGLGLLGDSIGRVGALAVFIGVGVLCLALLTVLPLSAVRVTRLVASHRRPTIRIVAVLAAISIVPALTGAWPEPVRPLASTSAARLATQVGDDLRDQRGFVQALKQDPFRDTPGNDLLTGLKGKDVLLVFVESYGRTALDSPVVGSALEAGDQRLQQAGFSSRSGFLTSPTYGGISWLAHSTLQSGLWVNSQQRYDYLVTLDRLTLTDAFGRAGWRTVADVPSNDKDWSVATTYYHYDMVYDRRNVGYAGPSFSYASMPDQYTLAALQRLELEKPNRAPVMAEVDLVSSHTPWAPLPRLVDWSRVGDGSVFDPMPAEGDSPEDVWRQPDRVKAAYAQSIAYSLDALTSFVQQLHDRNLVLIVLGDHQPASIVSGNGASHDVPVSIIAADPAVTNLLATWGWQTGLRPAPAAPTWPMDTFRDRFLTTYSH</sequence>
<feature type="transmembrane region" description="Helical" evidence="3">
    <location>
        <begin position="273"/>
        <end position="290"/>
    </location>
</feature>
<dbReference type="Pfam" id="PF01066">
    <property type="entry name" value="CDP-OH_P_transf"/>
    <property type="match status" value="1"/>
</dbReference>
<dbReference type="InterPro" id="IPR043130">
    <property type="entry name" value="CDP-OH_PTrfase_TM_dom"/>
</dbReference>
<dbReference type="SUPFAM" id="SSF53649">
    <property type="entry name" value="Alkaline phosphatase-like"/>
    <property type="match status" value="1"/>
</dbReference>
<dbReference type="RefSeq" id="WP_202875199.1">
    <property type="nucleotide sequence ID" value="NZ_SODF01000003.1"/>
</dbReference>
<dbReference type="Proteomes" id="UP000295447">
    <property type="component" value="Unassembled WGS sequence"/>
</dbReference>
<keyword evidence="5" id="KW-1185">Reference proteome</keyword>
<dbReference type="PROSITE" id="PS00379">
    <property type="entry name" value="CDP_ALCOHOL_P_TRANSF"/>
    <property type="match status" value="1"/>
</dbReference>
<feature type="transmembrane region" description="Helical" evidence="3">
    <location>
        <begin position="126"/>
        <end position="148"/>
    </location>
</feature>
<feature type="transmembrane region" description="Helical" evidence="3">
    <location>
        <begin position="211"/>
        <end position="230"/>
    </location>
</feature>
<feature type="transmembrane region" description="Helical" evidence="3">
    <location>
        <begin position="12"/>
        <end position="33"/>
    </location>
</feature>
<dbReference type="InterPro" id="IPR000462">
    <property type="entry name" value="CDP-OH_P_trans"/>
</dbReference>
<proteinExistence type="inferred from homology"/>
<dbReference type="EMBL" id="SODF01000003">
    <property type="protein sequence ID" value="TDW15626.1"/>
    <property type="molecule type" value="Genomic_DNA"/>
</dbReference>
<gene>
    <name evidence="4" type="ORF">EV650_7114</name>
</gene>
<feature type="transmembrane region" description="Helical" evidence="3">
    <location>
        <begin position="39"/>
        <end position="60"/>
    </location>
</feature>
<comment type="caution">
    <text evidence="4">The sequence shown here is derived from an EMBL/GenBank/DDBJ whole genome shotgun (WGS) entry which is preliminary data.</text>
</comment>
<dbReference type="Gene3D" id="1.20.120.1760">
    <property type="match status" value="1"/>
</dbReference>
<accession>A0A4R7ZF81</accession>
<comment type="similarity">
    <text evidence="2">Belongs to the CDP-alcohol phosphatidyltransferase class-I family.</text>
</comment>
<keyword evidence="1 2" id="KW-0808">Transferase</keyword>
<dbReference type="InterPro" id="IPR017850">
    <property type="entry name" value="Alkaline_phosphatase_core_sf"/>
</dbReference>
<organism evidence="4 5">
    <name type="scientific">Kribbella kalugense</name>
    <dbReference type="NCBI Taxonomy" id="2512221"/>
    <lineage>
        <taxon>Bacteria</taxon>
        <taxon>Bacillati</taxon>
        <taxon>Actinomycetota</taxon>
        <taxon>Actinomycetes</taxon>
        <taxon>Propionibacteriales</taxon>
        <taxon>Kribbellaceae</taxon>
        <taxon>Kribbella</taxon>
    </lineage>
</organism>
<feature type="transmembrane region" description="Helical" evidence="3">
    <location>
        <begin position="185"/>
        <end position="205"/>
    </location>
</feature>
<feature type="transmembrane region" description="Helical" evidence="3">
    <location>
        <begin position="387"/>
        <end position="408"/>
    </location>
</feature>
<evidence type="ECO:0000313" key="4">
    <source>
        <dbReference type="EMBL" id="TDW15626.1"/>
    </source>
</evidence>
<feature type="transmembrane region" description="Helical" evidence="3">
    <location>
        <begin position="242"/>
        <end position="261"/>
    </location>
</feature>
<dbReference type="InterPro" id="IPR048254">
    <property type="entry name" value="CDP_ALCOHOL_P_TRANSF_CS"/>
</dbReference>
<evidence type="ECO:0000256" key="1">
    <source>
        <dbReference type="ARBA" id="ARBA00022679"/>
    </source>
</evidence>
<dbReference type="Gene3D" id="3.40.720.10">
    <property type="entry name" value="Alkaline Phosphatase, subunit A"/>
    <property type="match status" value="1"/>
</dbReference>
<keyword evidence="3" id="KW-0812">Transmembrane</keyword>
<reference evidence="4 5" key="1">
    <citation type="submission" date="2019-03" db="EMBL/GenBank/DDBJ databases">
        <title>Genomic Encyclopedia of Type Strains, Phase III (KMG-III): the genomes of soil and plant-associated and newly described type strains.</title>
        <authorList>
            <person name="Whitman W."/>
        </authorList>
    </citation>
    <scope>NUCLEOTIDE SEQUENCE [LARGE SCALE GENOMIC DNA]</scope>
    <source>
        <strain evidence="4 5">VKM Ac-2570</strain>
    </source>
</reference>
<feature type="transmembrane region" description="Helical" evidence="3">
    <location>
        <begin position="350"/>
        <end position="375"/>
    </location>
</feature>
<evidence type="ECO:0000313" key="5">
    <source>
        <dbReference type="Proteomes" id="UP000295447"/>
    </source>
</evidence>
<feature type="transmembrane region" description="Helical" evidence="3">
    <location>
        <begin position="297"/>
        <end position="315"/>
    </location>
</feature>
<feature type="transmembrane region" description="Helical" evidence="3">
    <location>
        <begin position="95"/>
        <end position="114"/>
    </location>
</feature>
<feature type="transmembrane region" description="Helical" evidence="3">
    <location>
        <begin position="154"/>
        <end position="173"/>
    </location>
</feature>
<evidence type="ECO:0000256" key="3">
    <source>
        <dbReference type="SAM" id="Phobius"/>
    </source>
</evidence>
<keyword evidence="3" id="KW-1133">Transmembrane helix</keyword>